<sequence>MDTVCILSCIPLMGNSSLLTVGGDLAPPRPLKNRSRPLILSTNMDKPTMAAMINQSRGNWREVSCICLFINDVTSVLVFMRTACPAPFPLVAYSLATYSAPDISPCTFHSGVAELSFLTKISFL</sequence>
<accession>A0A8D8RW46</accession>
<dbReference type="AlphaFoldDB" id="A0A8D8RW46"/>
<reference evidence="1" key="1">
    <citation type="submission" date="2021-05" db="EMBL/GenBank/DDBJ databases">
        <authorList>
            <person name="Alioto T."/>
            <person name="Alioto T."/>
            <person name="Gomez Garrido J."/>
        </authorList>
    </citation>
    <scope>NUCLEOTIDE SEQUENCE</scope>
</reference>
<dbReference type="EMBL" id="HBUF01183849">
    <property type="protein sequence ID" value="CAG6656048.1"/>
    <property type="molecule type" value="Transcribed_RNA"/>
</dbReference>
<evidence type="ECO:0000313" key="1">
    <source>
        <dbReference type="EMBL" id="CAG6656051.1"/>
    </source>
</evidence>
<protein>
    <submittedName>
        <fullName evidence="1">Uncharacterized protein</fullName>
    </submittedName>
</protein>
<dbReference type="EMBL" id="HBUF01183847">
    <property type="protein sequence ID" value="CAG6656042.1"/>
    <property type="molecule type" value="Transcribed_RNA"/>
</dbReference>
<name>A0A8D8RW46_9HEMI</name>
<organism evidence="1">
    <name type="scientific">Cacopsylla melanoneura</name>
    <dbReference type="NCBI Taxonomy" id="428564"/>
    <lineage>
        <taxon>Eukaryota</taxon>
        <taxon>Metazoa</taxon>
        <taxon>Ecdysozoa</taxon>
        <taxon>Arthropoda</taxon>
        <taxon>Hexapoda</taxon>
        <taxon>Insecta</taxon>
        <taxon>Pterygota</taxon>
        <taxon>Neoptera</taxon>
        <taxon>Paraneoptera</taxon>
        <taxon>Hemiptera</taxon>
        <taxon>Sternorrhyncha</taxon>
        <taxon>Psylloidea</taxon>
        <taxon>Psyllidae</taxon>
        <taxon>Psyllinae</taxon>
        <taxon>Cacopsylla</taxon>
    </lineage>
</organism>
<proteinExistence type="predicted"/>
<dbReference type="EMBL" id="HBUF01183850">
    <property type="protein sequence ID" value="CAG6656051.1"/>
    <property type="molecule type" value="Transcribed_RNA"/>
</dbReference>
<dbReference type="EMBL" id="HBUF01183848">
    <property type="protein sequence ID" value="CAG6656045.1"/>
    <property type="molecule type" value="Transcribed_RNA"/>
</dbReference>